<evidence type="ECO:0000313" key="2">
    <source>
        <dbReference type="Proteomes" id="UP000652761"/>
    </source>
</evidence>
<name>A0A843VNW8_COLES</name>
<evidence type="ECO:0000313" key="1">
    <source>
        <dbReference type="EMBL" id="MQM00743.1"/>
    </source>
</evidence>
<dbReference type="Proteomes" id="UP000652761">
    <property type="component" value="Unassembled WGS sequence"/>
</dbReference>
<sequence>MSEEIGHIQADLMCSQEQTVDTRSSGVDTMLQTPDKIMQNWSGSVDTSSGATAAPIQPGAASRWLSAKVPMGPRRTHYPPLPETLSDIFLALLSTDAIRLPPERPLNPSVDQTRYCVFHRQPGHTIDQCFTFKDLVYDLHEQHRIDWTALRQVIGDIKER</sequence>
<reference evidence="1" key="1">
    <citation type="submission" date="2017-07" db="EMBL/GenBank/DDBJ databases">
        <title>Taro Niue Genome Assembly and Annotation.</title>
        <authorList>
            <person name="Atibalentja N."/>
            <person name="Keating K."/>
            <person name="Fields C.J."/>
        </authorList>
    </citation>
    <scope>NUCLEOTIDE SEQUENCE</scope>
    <source>
        <strain evidence="1">Niue_2</strain>
        <tissue evidence="1">Leaf</tissue>
    </source>
</reference>
<proteinExistence type="predicted"/>
<comment type="caution">
    <text evidence="1">The sequence shown here is derived from an EMBL/GenBank/DDBJ whole genome shotgun (WGS) entry which is preliminary data.</text>
</comment>
<protein>
    <submittedName>
        <fullName evidence="1">Uncharacterized protein</fullName>
    </submittedName>
</protein>
<dbReference type="EMBL" id="NMUH01002560">
    <property type="protein sequence ID" value="MQM00743.1"/>
    <property type="molecule type" value="Genomic_DNA"/>
</dbReference>
<dbReference type="OrthoDB" id="1433846at2759"/>
<dbReference type="AlphaFoldDB" id="A0A843VNW8"/>
<gene>
    <name evidence="1" type="ORF">Taro_033486</name>
</gene>
<keyword evidence="2" id="KW-1185">Reference proteome</keyword>
<accession>A0A843VNW8</accession>
<organism evidence="1 2">
    <name type="scientific">Colocasia esculenta</name>
    <name type="common">Wild taro</name>
    <name type="synonym">Arum esculentum</name>
    <dbReference type="NCBI Taxonomy" id="4460"/>
    <lineage>
        <taxon>Eukaryota</taxon>
        <taxon>Viridiplantae</taxon>
        <taxon>Streptophyta</taxon>
        <taxon>Embryophyta</taxon>
        <taxon>Tracheophyta</taxon>
        <taxon>Spermatophyta</taxon>
        <taxon>Magnoliopsida</taxon>
        <taxon>Liliopsida</taxon>
        <taxon>Araceae</taxon>
        <taxon>Aroideae</taxon>
        <taxon>Colocasieae</taxon>
        <taxon>Colocasia</taxon>
    </lineage>
</organism>